<feature type="region of interest" description="Disordered" evidence="6">
    <location>
        <begin position="1"/>
        <end position="34"/>
    </location>
</feature>
<feature type="transmembrane region" description="Helical" evidence="7">
    <location>
        <begin position="211"/>
        <end position="230"/>
    </location>
</feature>
<gene>
    <name evidence="8" type="ORF">AUC70_11125</name>
</gene>
<proteinExistence type="predicted"/>
<keyword evidence="5 7" id="KW-0472">Membrane</keyword>
<accession>A0A1E3VKP7</accession>
<dbReference type="EMBL" id="LPWE01000013">
    <property type="protein sequence ID" value="ODR94109.1"/>
    <property type="molecule type" value="Genomic_DNA"/>
</dbReference>
<dbReference type="NCBIfam" id="TIGR00765">
    <property type="entry name" value="yihY_not_rbn"/>
    <property type="match status" value="1"/>
</dbReference>
<dbReference type="PIRSF" id="PIRSF035875">
    <property type="entry name" value="RNase_BN"/>
    <property type="match status" value="1"/>
</dbReference>
<protein>
    <submittedName>
        <fullName evidence="8">Uncharacterized protein</fullName>
    </submittedName>
</protein>
<comment type="caution">
    <text evidence="8">The sequence shown here is derived from an EMBL/GenBank/DDBJ whole genome shotgun (WGS) entry which is preliminary data.</text>
</comment>
<dbReference type="Pfam" id="PF03631">
    <property type="entry name" value="Virul_fac_BrkB"/>
    <property type="match status" value="1"/>
</dbReference>
<comment type="subcellular location">
    <subcellularLocation>
        <location evidence="1">Cell membrane</location>
        <topology evidence="1">Multi-pass membrane protein</topology>
    </subcellularLocation>
</comment>
<feature type="transmembrane region" description="Helical" evidence="7">
    <location>
        <begin position="276"/>
        <end position="298"/>
    </location>
</feature>
<feature type="region of interest" description="Disordered" evidence="6">
    <location>
        <begin position="310"/>
        <end position="329"/>
    </location>
</feature>
<evidence type="ECO:0000256" key="4">
    <source>
        <dbReference type="ARBA" id="ARBA00022989"/>
    </source>
</evidence>
<reference evidence="8 9" key="1">
    <citation type="journal article" date="2016" name="Environ. Microbiol.">
        <title>New Methyloceanibacter diversity from North Sea sediments includes methanotroph containing solely the soluble methane monooxygenase.</title>
        <authorList>
            <person name="Vekeman B."/>
            <person name="Kerckhof F.M."/>
            <person name="Cremers G."/>
            <person name="de Vos P."/>
            <person name="Vandamme P."/>
            <person name="Boon N."/>
            <person name="Op den Camp H.J."/>
            <person name="Heylen K."/>
        </authorList>
    </citation>
    <scope>NUCLEOTIDE SEQUENCE [LARGE SCALE GENOMIC DNA]</scope>
    <source>
        <strain evidence="8 9">R-67176</strain>
    </source>
</reference>
<dbReference type="Proteomes" id="UP000094172">
    <property type="component" value="Unassembled WGS sequence"/>
</dbReference>
<evidence type="ECO:0000256" key="5">
    <source>
        <dbReference type="ARBA" id="ARBA00023136"/>
    </source>
</evidence>
<dbReference type="PANTHER" id="PTHR30213">
    <property type="entry name" value="INNER MEMBRANE PROTEIN YHJD"/>
    <property type="match status" value="1"/>
</dbReference>
<dbReference type="STRING" id="1774970.AUC70_11125"/>
<feature type="transmembrane region" description="Helical" evidence="7">
    <location>
        <begin position="166"/>
        <end position="191"/>
    </location>
</feature>
<dbReference type="AlphaFoldDB" id="A0A1E3VKP7"/>
<evidence type="ECO:0000256" key="7">
    <source>
        <dbReference type="SAM" id="Phobius"/>
    </source>
</evidence>
<organism evidence="8 9">
    <name type="scientific">Methyloceanibacter stevinii</name>
    <dbReference type="NCBI Taxonomy" id="1774970"/>
    <lineage>
        <taxon>Bacteria</taxon>
        <taxon>Pseudomonadati</taxon>
        <taxon>Pseudomonadota</taxon>
        <taxon>Alphaproteobacteria</taxon>
        <taxon>Hyphomicrobiales</taxon>
        <taxon>Hyphomicrobiaceae</taxon>
        <taxon>Methyloceanibacter</taxon>
    </lineage>
</organism>
<evidence type="ECO:0000256" key="6">
    <source>
        <dbReference type="SAM" id="MobiDB-lite"/>
    </source>
</evidence>
<dbReference type="RefSeq" id="WP_069445449.1">
    <property type="nucleotide sequence ID" value="NZ_LPWE01000013.1"/>
</dbReference>
<evidence type="ECO:0000313" key="8">
    <source>
        <dbReference type="EMBL" id="ODR94109.1"/>
    </source>
</evidence>
<feature type="transmembrane region" description="Helical" evidence="7">
    <location>
        <begin position="63"/>
        <end position="84"/>
    </location>
</feature>
<dbReference type="GO" id="GO:0005886">
    <property type="term" value="C:plasma membrane"/>
    <property type="evidence" value="ECO:0007669"/>
    <property type="project" value="UniProtKB-SubCell"/>
</dbReference>
<evidence type="ECO:0000256" key="3">
    <source>
        <dbReference type="ARBA" id="ARBA00022692"/>
    </source>
</evidence>
<keyword evidence="9" id="KW-1185">Reference proteome</keyword>
<keyword evidence="4 7" id="KW-1133">Transmembrane helix</keyword>
<evidence type="ECO:0000313" key="9">
    <source>
        <dbReference type="Proteomes" id="UP000094172"/>
    </source>
</evidence>
<dbReference type="InterPro" id="IPR017039">
    <property type="entry name" value="Virul_fac_BrkB"/>
</dbReference>
<keyword evidence="2" id="KW-1003">Cell membrane</keyword>
<evidence type="ECO:0000256" key="2">
    <source>
        <dbReference type="ARBA" id="ARBA00022475"/>
    </source>
</evidence>
<sequence>MNRKSSETGEAAPADNGSSSTPEPAPERHGEHKYRRTRAFGRIVKDVGISTGRDHLSVVSAGCAYYALFAIFPALTASISLYGLTANPENVERQFDIFQTVLPPEAYAIVLDQIKRIAETSGQTLGWGFAAGLFVALWSANHATQAMFSALNIAYGQPERRGIVHFYLAAVGYTFIAIVGVTAMLFAIISVPLLFENSGHPHAFQTAVTYLRWPVFFLLTLFLLALVYRFGPEHEDPQWHWVTPGSIFATAVWLLASLGFSYYVSNFANYGKMYGSLGAVIILLFWLYISFYIVLIGAEINAAVEREAGARPASANSGSDRKSVSKHGA</sequence>
<keyword evidence="3 7" id="KW-0812">Transmembrane</keyword>
<feature type="transmembrane region" description="Helical" evidence="7">
    <location>
        <begin position="129"/>
        <end position="154"/>
    </location>
</feature>
<evidence type="ECO:0000256" key="1">
    <source>
        <dbReference type="ARBA" id="ARBA00004651"/>
    </source>
</evidence>
<name>A0A1E3VKP7_9HYPH</name>
<dbReference type="PANTHER" id="PTHR30213:SF0">
    <property type="entry name" value="UPF0761 MEMBRANE PROTEIN YIHY"/>
    <property type="match status" value="1"/>
</dbReference>
<feature type="transmembrane region" description="Helical" evidence="7">
    <location>
        <begin position="242"/>
        <end position="264"/>
    </location>
</feature>